<sequence length="120" mass="14407">MSKNHLEIDYPTKQTVHAYREHLKNYIPYYLYFDESIHPKLVVVQLDLPCFMCGEKKEATTMLLCNQWEYRWHMVCLTSLLLTLLFEDWICPCCKSLLAMPHLLIMIEDFFYCVSYILTI</sequence>
<name>A0A7I4C282_PHYPA</name>
<organism evidence="3 4">
    <name type="scientific">Physcomitrium patens</name>
    <name type="common">Spreading-leaved earth moss</name>
    <name type="synonym">Physcomitrella patens</name>
    <dbReference type="NCBI Taxonomy" id="3218"/>
    <lineage>
        <taxon>Eukaryota</taxon>
        <taxon>Viridiplantae</taxon>
        <taxon>Streptophyta</taxon>
        <taxon>Embryophyta</taxon>
        <taxon>Bryophyta</taxon>
        <taxon>Bryophytina</taxon>
        <taxon>Bryopsida</taxon>
        <taxon>Funariidae</taxon>
        <taxon>Funariales</taxon>
        <taxon>Funariaceae</taxon>
        <taxon>Physcomitrium</taxon>
    </lineage>
</organism>
<dbReference type="InterPro" id="IPR011011">
    <property type="entry name" value="Znf_FYVE_PHD"/>
</dbReference>
<keyword evidence="1" id="KW-0863">Zinc-finger</keyword>
<dbReference type="Proteomes" id="UP000006727">
    <property type="component" value="Chromosome 1"/>
</dbReference>
<dbReference type="InParanoid" id="A0A7I4C282"/>
<dbReference type="EMBL" id="ABEU02000001">
    <property type="status" value="NOT_ANNOTATED_CDS"/>
    <property type="molecule type" value="Genomic_DNA"/>
</dbReference>
<evidence type="ECO:0000256" key="1">
    <source>
        <dbReference type="ARBA" id="ARBA00022771"/>
    </source>
</evidence>
<reference evidence="3 4" key="1">
    <citation type="journal article" date="2008" name="Science">
        <title>The Physcomitrella genome reveals evolutionary insights into the conquest of land by plants.</title>
        <authorList>
            <person name="Rensing S."/>
            <person name="Lang D."/>
            <person name="Zimmer A."/>
            <person name="Terry A."/>
            <person name="Salamov A."/>
            <person name="Shapiro H."/>
            <person name="Nishiyama T."/>
            <person name="Perroud P.-F."/>
            <person name="Lindquist E."/>
            <person name="Kamisugi Y."/>
            <person name="Tanahashi T."/>
            <person name="Sakakibara K."/>
            <person name="Fujita T."/>
            <person name="Oishi K."/>
            <person name="Shin-I T."/>
            <person name="Kuroki Y."/>
            <person name="Toyoda A."/>
            <person name="Suzuki Y."/>
            <person name="Hashimoto A."/>
            <person name="Yamaguchi K."/>
            <person name="Sugano A."/>
            <person name="Kohara Y."/>
            <person name="Fujiyama A."/>
            <person name="Anterola A."/>
            <person name="Aoki S."/>
            <person name="Ashton N."/>
            <person name="Barbazuk W.B."/>
            <person name="Barker E."/>
            <person name="Bennetzen J."/>
            <person name="Bezanilla M."/>
            <person name="Blankenship R."/>
            <person name="Cho S.H."/>
            <person name="Dutcher S."/>
            <person name="Estelle M."/>
            <person name="Fawcett J.A."/>
            <person name="Gundlach H."/>
            <person name="Hanada K."/>
            <person name="Heyl A."/>
            <person name="Hicks K.A."/>
            <person name="Hugh J."/>
            <person name="Lohr M."/>
            <person name="Mayer K."/>
            <person name="Melkozernov A."/>
            <person name="Murata T."/>
            <person name="Nelson D."/>
            <person name="Pils B."/>
            <person name="Prigge M."/>
            <person name="Reiss B."/>
            <person name="Renner T."/>
            <person name="Rombauts S."/>
            <person name="Rushton P."/>
            <person name="Sanderfoot A."/>
            <person name="Schween G."/>
            <person name="Shiu S.-H."/>
            <person name="Stueber K."/>
            <person name="Theodoulou F.L."/>
            <person name="Tu H."/>
            <person name="Van de Peer Y."/>
            <person name="Verrier P.J."/>
            <person name="Waters E."/>
            <person name="Wood A."/>
            <person name="Yang L."/>
            <person name="Cove D."/>
            <person name="Cuming A."/>
            <person name="Hasebe M."/>
            <person name="Lucas S."/>
            <person name="Mishler D.B."/>
            <person name="Reski R."/>
            <person name="Grigoriev I."/>
            <person name="Quatrano R.S."/>
            <person name="Boore J.L."/>
        </authorList>
    </citation>
    <scope>NUCLEOTIDE SEQUENCE [LARGE SCALE GENOMIC DNA]</scope>
    <source>
        <strain evidence="3 4">cv. Gransden 2004</strain>
    </source>
</reference>
<keyword evidence="4" id="KW-1185">Reference proteome</keyword>
<proteinExistence type="predicted"/>
<dbReference type="AlphaFoldDB" id="A0A7I4C282"/>
<dbReference type="SUPFAM" id="SSF57903">
    <property type="entry name" value="FYVE/PHD zinc finger"/>
    <property type="match status" value="1"/>
</dbReference>
<protein>
    <submittedName>
        <fullName evidence="3">Uncharacterized protein</fullName>
    </submittedName>
</protein>
<reference evidence="3 4" key="2">
    <citation type="journal article" date="2018" name="Plant J.">
        <title>The Physcomitrella patens chromosome-scale assembly reveals moss genome structure and evolution.</title>
        <authorList>
            <person name="Lang D."/>
            <person name="Ullrich K.K."/>
            <person name="Murat F."/>
            <person name="Fuchs J."/>
            <person name="Jenkins J."/>
            <person name="Haas F.B."/>
            <person name="Piednoel M."/>
            <person name="Gundlach H."/>
            <person name="Van Bel M."/>
            <person name="Meyberg R."/>
            <person name="Vives C."/>
            <person name="Morata J."/>
            <person name="Symeonidi A."/>
            <person name="Hiss M."/>
            <person name="Muchero W."/>
            <person name="Kamisugi Y."/>
            <person name="Saleh O."/>
            <person name="Blanc G."/>
            <person name="Decker E.L."/>
            <person name="van Gessel N."/>
            <person name="Grimwood J."/>
            <person name="Hayes R.D."/>
            <person name="Graham S.W."/>
            <person name="Gunter L.E."/>
            <person name="McDaniel S.F."/>
            <person name="Hoernstein S.N.W."/>
            <person name="Larsson A."/>
            <person name="Li F.W."/>
            <person name="Perroud P.F."/>
            <person name="Phillips J."/>
            <person name="Ranjan P."/>
            <person name="Rokshar D.S."/>
            <person name="Rothfels C.J."/>
            <person name="Schneider L."/>
            <person name="Shu S."/>
            <person name="Stevenson D.W."/>
            <person name="Thummler F."/>
            <person name="Tillich M."/>
            <person name="Villarreal Aguilar J.C."/>
            <person name="Widiez T."/>
            <person name="Wong G.K."/>
            <person name="Wymore A."/>
            <person name="Zhang Y."/>
            <person name="Zimmer A.D."/>
            <person name="Quatrano R.S."/>
            <person name="Mayer K.F.X."/>
            <person name="Goodstein D."/>
            <person name="Casacuberta J.M."/>
            <person name="Vandepoele K."/>
            <person name="Reski R."/>
            <person name="Cuming A.C."/>
            <person name="Tuskan G.A."/>
            <person name="Maumus F."/>
            <person name="Salse J."/>
            <person name="Schmutz J."/>
            <person name="Rensing S.A."/>
        </authorList>
    </citation>
    <scope>NUCLEOTIDE SEQUENCE [LARGE SCALE GENOMIC DNA]</scope>
    <source>
        <strain evidence="3 4">cv. Gransden 2004</strain>
    </source>
</reference>
<evidence type="ECO:0000313" key="3">
    <source>
        <dbReference type="EnsemblPlants" id="Pp3c1_29690V3.2"/>
    </source>
</evidence>
<keyword evidence="2" id="KW-0862">Zinc</keyword>
<dbReference type="Gramene" id="Pp3c1_29690V3.2">
    <property type="protein sequence ID" value="Pp3c1_29690V3.2"/>
    <property type="gene ID" value="Pp3c1_29690"/>
</dbReference>
<keyword evidence="1" id="KW-0479">Metal-binding</keyword>
<accession>A0A7I4C282</accession>
<reference evidence="3" key="3">
    <citation type="submission" date="2020-12" db="UniProtKB">
        <authorList>
            <consortium name="EnsemblPlants"/>
        </authorList>
    </citation>
    <scope>IDENTIFICATION</scope>
</reference>
<dbReference type="GO" id="GO:0008270">
    <property type="term" value="F:zinc ion binding"/>
    <property type="evidence" value="ECO:0007669"/>
    <property type="project" value="UniProtKB-KW"/>
</dbReference>
<dbReference type="EnsemblPlants" id="Pp3c1_29690V3.2">
    <property type="protein sequence ID" value="Pp3c1_29690V3.2"/>
    <property type="gene ID" value="Pp3c1_29690"/>
</dbReference>
<dbReference type="Gene3D" id="3.30.40.10">
    <property type="entry name" value="Zinc/RING finger domain, C3HC4 (zinc finger)"/>
    <property type="match status" value="1"/>
</dbReference>
<dbReference type="InterPro" id="IPR013083">
    <property type="entry name" value="Znf_RING/FYVE/PHD"/>
</dbReference>
<evidence type="ECO:0000313" key="4">
    <source>
        <dbReference type="Proteomes" id="UP000006727"/>
    </source>
</evidence>
<evidence type="ECO:0000256" key="2">
    <source>
        <dbReference type="ARBA" id="ARBA00022833"/>
    </source>
</evidence>